<name>A0AAE1DZX7_9GAST</name>
<organism evidence="1 2">
    <name type="scientific">Elysia crispata</name>
    <name type="common">lettuce slug</name>
    <dbReference type="NCBI Taxonomy" id="231223"/>
    <lineage>
        <taxon>Eukaryota</taxon>
        <taxon>Metazoa</taxon>
        <taxon>Spiralia</taxon>
        <taxon>Lophotrochozoa</taxon>
        <taxon>Mollusca</taxon>
        <taxon>Gastropoda</taxon>
        <taxon>Heterobranchia</taxon>
        <taxon>Euthyneura</taxon>
        <taxon>Panpulmonata</taxon>
        <taxon>Sacoglossa</taxon>
        <taxon>Placobranchoidea</taxon>
        <taxon>Plakobranchidae</taxon>
        <taxon>Elysia</taxon>
    </lineage>
</organism>
<evidence type="ECO:0000313" key="2">
    <source>
        <dbReference type="Proteomes" id="UP001283361"/>
    </source>
</evidence>
<sequence length="242" mass="26880">MVPQRCKHLLLVSTRSADRKHSLIEAAVIDAFSACLMREIIKLRELVGFSRLFSGPWSAINRASERLVYDTHSSVRGAAGRDLGEYSCHLSRSVERHPPGLLQAINCSLTGSYHTPPPPPPPRTLLYISVTAALLLLSLKQFIFTTLSYDEKPLKLQKAEILYTNIKDREFYALFLVHLTGAKKPSSNSLWADLLPSLVLIHPTRVEVLFSLPPACPEQPIKAEVYCSLTPARADSPINSPL</sequence>
<reference evidence="1" key="1">
    <citation type="journal article" date="2023" name="G3 (Bethesda)">
        <title>A reference genome for the long-term kleptoplast-retaining sea slug Elysia crispata morphotype clarki.</title>
        <authorList>
            <person name="Eastman K.E."/>
            <person name="Pendleton A.L."/>
            <person name="Shaikh M.A."/>
            <person name="Suttiyut T."/>
            <person name="Ogas R."/>
            <person name="Tomko P."/>
            <person name="Gavelis G."/>
            <person name="Widhalm J.R."/>
            <person name="Wisecaver J.H."/>
        </authorList>
    </citation>
    <scope>NUCLEOTIDE SEQUENCE</scope>
    <source>
        <strain evidence="1">ECLA1</strain>
    </source>
</reference>
<accession>A0AAE1DZX7</accession>
<gene>
    <name evidence="1" type="ORF">RRG08_001601</name>
</gene>
<dbReference type="EMBL" id="JAWDGP010001678">
    <property type="protein sequence ID" value="KAK3789211.1"/>
    <property type="molecule type" value="Genomic_DNA"/>
</dbReference>
<evidence type="ECO:0000313" key="1">
    <source>
        <dbReference type="EMBL" id="KAK3789211.1"/>
    </source>
</evidence>
<dbReference type="Proteomes" id="UP001283361">
    <property type="component" value="Unassembled WGS sequence"/>
</dbReference>
<dbReference type="AlphaFoldDB" id="A0AAE1DZX7"/>
<keyword evidence="2" id="KW-1185">Reference proteome</keyword>
<protein>
    <submittedName>
        <fullName evidence="1">Uncharacterized protein</fullName>
    </submittedName>
</protein>
<comment type="caution">
    <text evidence="1">The sequence shown here is derived from an EMBL/GenBank/DDBJ whole genome shotgun (WGS) entry which is preliminary data.</text>
</comment>
<proteinExistence type="predicted"/>